<dbReference type="EMBL" id="CP042469">
    <property type="protein sequence ID" value="QOX64932.1"/>
    <property type="molecule type" value="Genomic_DNA"/>
</dbReference>
<name>A0ACD1AEM7_9FIRM</name>
<keyword evidence="2" id="KW-1185">Reference proteome</keyword>
<reference evidence="1" key="1">
    <citation type="submission" date="2019-08" db="EMBL/GenBank/DDBJ databases">
        <title>Genome sequence of Clostridiales bacterium MT110.</title>
        <authorList>
            <person name="Cao J."/>
        </authorList>
    </citation>
    <scope>NUCLEOTIDE SEQUENCE</scope>
    <source>
        <strain evidence="1">MT110</strain>
    </source>
</reference>
<evidence type="ECO:0000313" key="2">
    <source>
        <dbReference type="Proteomes" id="UP000594014"/>
    </source>
</evidence>
<accession>A0ACD1AEM7</accession>
<dbReference type="Proteomes" id="UP000594014">
    <property type="component" value="Chromosome"/>
</dbReference>
<proteinExistence type="predicted"/>
<organism evidence="1 2">
    <name type="scientific">Anoxybacterium hadale</name>
    <dbReference type="NCBI Taxonomy" id="3408580"/>
    <lineage>
        <taxon>Bacteria</taxon>
        <taxon>Bacillati</taxon>
        <taxon>Bacillota</taxon>
        <taxon>Clostridia</taxon>
        <taxon>Peptostreptococcales</taxon>
        <taxon>Anaerovoracaceae</taxon>
        <taxon>Anoxybacterium</taxon>
    </lineage>
</organism>
<evidence type="ECO:0000313" key="1">
    <source>
        <dbReference type="EMBL" id="QOX64932.1"/>
    </source>
</evidence>
<gene>
    <name evidence="1" type="primary">yabP</name>
    <name evidence="1" type="ORF">FRZ06_17055</name>
</gene>
<sequence length="86" mass="9705">MDTHVVNIDNRERVSVTEVADVESFNEEIILLSLKNGGLIIRGEKLHIQKLDLEEGRVLITGSIGSAVYTEKKDRQDKGFLKKILK</sequence>
<protein>
    <submittedName>
        <fullName evidence="1">Sporulation protein YabP</fullName>
    </submittedName>
</protein>